<evidence type="ECO:0000313" key="3">
    <source>
        <dbReference type="Proteomes" id="UP000185860"/>
    </source>
</evidence>
<feature type="domain" description="Nuclear transport factor 2" evidence="1">
    <location>
        <begin position="28"/>
        <end position="121"/>
    </location>
</feature>
<dbReference type="Pfam" id="PF02136">
    <property type="entry name" value="NTF2"/>
    <property type="match status" value="1"/>
</dbReference>
<evidence type="ECO:0000313" key="2">
    <source>
        <dbReference type="EMBL" id="OKH40394.1"/>
    </source>
</evidence>
<organism evidence="2 3">
    <name type="scientific">[Phormidium ambiguum] IAM M-71</name>
    <dbReference type="NCBI Taxonomy" id="454136"/>
    <lineage>
        <taxon>Bacteria</taxon>
        <taxon>Bacillati</taxon>
        <taxon>Cyanobacteriota</taxon>
        <taxon>Cyanophyceae</taxon>
        <taxon>Oscillatoriophycideae</taxon>
        <taxon>Aerosakkonematales</taxon>
        <taxon>Aerosakkonemataceae</taxon>
        <taxon>Floridanema</taxon>
    </lineage>
</organism>
<sequence length="142" mass="15502">MQTADAKKVVLSEQVDLFIDGVTESNILSYFQSLNAGDFSATAGLFALDGELHPPFESPVVGRDAIAAYLEQEAIGMELLPNEGTTEEMENNYTQIQVKGKVKTPLFSVNVGWIFVLNAQQEIAAVTVKLLASPQELLSLRR</sequence>
<dbReference type="InterPro" id="IPR002075">
    <property type="entry name" value="NTF2_dom"/>
</dbReference>
<dbReference type="InterPro" id="IPR032710">
    <property type="entry name" value="NTF2-like_dom_sf"/>
</dbReference>
<dbReference type="SUPFAM" id="SSF54427">
    <property type="entry name" value="NTF2-like"/>
    <property type="match status" value="1"/>
</dbReference>
<dbReference type="AlphaFoldDB" id="A0A1U7ISC2"/>
<dbReference type="OrthoDB" id="465629at2"/>
<protein>
    <submittedName>
        <fullName evidence="2">Nuclear transport factor 2</fullName>
    </submittedName>
</protein>
<dbReference type="Proteomes" id="UP000185860">
    <property type="component" value="Unassembled WGS sequence"/>
</dbReference>
<gene>
    <name evidence="2" type="ORF">NIES2119_01860</name>
</gene>
<proteinExistence type="predicted"/>
<dbReference type="STRING" id="454136.NIES2119_01860"/>
<dbReference type="Gene3D" id="3.10.450.50">
    <property type="match status" value="1"/>
</dbReference>
<comment type="caution">
    <text evidence="2">The sequence shown here is derived from an EMBL/GenBank/DDBJ whole genome shotgun (WGS) entry which is preliminary data.</text>
</comment>
<dbReference type="EMBL" id="MRCE01000002">
    <property type="protein sequence ID" value="OKH40394.1"/>
    <property type="molecule type" value="Genomic_DNA"/>
</dbReference>
<reference evidence="2 3" key="1">
    <citation type="submission" date="2016-11" db="EMBL/GenBank/DDBJ databases">
        <title>Draft Genome Sequences of Nine Cyanobacterial Strains from Diverse Habitats.</title>
        <authorList>
            <person name="Zhu T."/>
            <person name="Hou S."/>
            <person name="Lu X."/>
            <person name="Hess W.R."/>
        </authorList>
    </citation>
    <scope>NUCLEOTIDE SEQUENCE [LARGE SCALE GENOMIC DNA]</scope>
    <source>
        <strain evidence="2 3">IAM M-71</strain>
    </source>
</reference>
<name>A0A1U7ISC2_9CYAN</name>
<accession>A0A1U7ISC2</accession>
<evidence type="ECO:0000259" key="1">
    <source>
        <dbReference type="Pfam" id="PF02136"/>
    </source>
</evidence>